<organism evidence="6 7">
    <name type="scientific">Niabella drilacis (strain DSM 25811 / CCM 8410 / CCUG 62505 / LMG 26954 / E90)</name>
    <dbReference type="NCBI Taxonomy" id="1285928"/>
    <lineage>
        <taxon>Bacteria</taxon>
        <taxon>Pseudomonadati</taxon>
        <taxon>Bacteroidota</taxon>
        <taxon>Chitinophagia</taxon>
        <taxon>Chitinophagales</taxon>
        <taxon>Chitinophagaceae</taxon>
        <taxon>Niabella</taxon>
    </lineage>
</organism>
<dbReference type="AlphaFoldDB" id="A0A1G6QVJ0"/>
<dbReference type="PANTHER" id="PTHR43630:SF1">
    <property type="entry name" value="POLY-BETA-1,6-N-ACETYL-D-GLUCOSAMINE SYNTHASE"/>
    <property type="match status" value="1"/>
</dbReference>
<proteinExistence type="inferred from homology"/>
<keyword evidence="4" id="KW-0812">Transmembrane</keyword>
<dbReference type="InterPro" id="IPR029044">
    <property type="entry name" value="Nucleotide-diphossugar_trans"/>
</dbReference>
<keyword evidence="7" id="KW-1185">Reference proteome</keyword>
<evidence type="ECO:0000256" key="4">
    <source>
        <dbReference type="SAM" id="Phobius"/>
    </source>
</evidence>
<keyword evidence="4" id="KW-1133">Transmembrane helix</keyword>
<dbReference type="RefSeq" id="WP_090390027.1">
    <property type="nucleotide sequence ID" value="NZ_FMZO01000005.1"/>
</dbReference>
<name>A0A1G6QVJ0_NIADE</name>
<feature type="domain" description="Glycosyltransferase 2-like" evidence="5">
    <location>
        <begin position="5"/>
        <end position="118"/>
    </location>
</feature>
<evidence type="ECO:0000313" key="7">
    <source>
        <dbReference type="Proteomes" id="UP000198757"/>
    </source>
</evidence>
<dbReference type="STRING" id="1285928.SAMN04487894_10516"/>
<keyword evidence="3 6" id="KW-0808">Transferase</keyword>
<dbReference type="SUPFAM" id="SSF53448">
    <property type="entry name" value="Nucleotide-diphospho-sugar transferases"/>
    <property type="match status" value="1"/>
</dbReference>
<evidence type="ECO:0000313" key="6">
    <source>
        <dbReference type="EMBL" id="SDC95736.1"/>
    </source>
</evidence>
<reference evidence="7" key="1">
    <citation type="submission" date="2016-10" db="EMBL/GenBank/DDBJ databases">
        <authorList>
            <person name="Varghese N."/>
            <person name="Submissions S."/>
        </authorList>
    </citation>
    <scope>NUCLEOTIDE SEQUENCE [LARGE SCALE GENOMIC DNA]</scope>
    <source>
        <strain evidence="7">DSM 25811 / CCM 8410 / LMG 26954 / E90</strain>
    </source>
</reference>
<evidence type="ECO:0000256" key="3">
    <source>
        <dbReference type="ARBA" id="ARBA00022679"/>
    </source>
</evidence>
<accession>A0A1G6QVJ0</accession>
<keyword evidence="2" id="KW-0328">Glycosyltransferase</keyword>
<dbReference type="PANTHER" id="PTHR43630">
    <property type="entry name" value="POLY-BETA-1,6-N-ACETYL-D-GLUCOSAMINE SYNTHASE"/>
    <property type="match status" value="1"/>
</dbReference>
<evidence type="ECO:0000256" key="1">
    <source>
        <dbReference type="ARBA" id="ARBA00006739"/>
    </source>
</evidence>
<gene>
    <name evidence="6" type="ORF">SAMN04487894_10516</name>
</gene>
<dbReference type="Gene3D" id="3.90.550.10">
    <property type="entry name" value="Spore Coat Polysaccharide Biosynthesis Protein SpsA, Chain A"/>
    <property type="match status" value="1"/>
</dbReference>
<dbReference type="CDD" id="cd00761">
    <property type="entry name" value="Glyco_tranf_GTA_type"/>
    <property type="match status" value="1"/>
</dbReference>
<protein>
    <submittedName>
        <fullName evidence="6">Glycosyltransferase involved in cell wall bisynthesis</fullName>
    </submittedName>
</protein>
<dbReference type="EMBL" id="FMZO01000005">
    <property type="protein sequence ID" value="SDC95736.1"/>
    <property type="molecule type" value="Genomic_DNA"/>
</dbReference>
<keyword evidence="4" id="KW-0472">Membrane</keyword>
<dbReference type="InterPro" id="IPR001173">
    <property type="entry name" value="Glyco_trans_2-like"/>
</dbReference>
<dbReference type="GO" id="GO:0016757">
    <property type="term" value="F:glycosyltransferase activity"/>
    <property type="evidence" value="ECO:0007669"/>
    <property type="project" value="UniProtKB-KW"/>
</dbReference>
<evidence type="ECO:0000256" key="2">
    <source>
        <dbReference type="ARBA" id="ARBA00022676"/>
    </source>
</evidence>
<sequence>MKSITIFTPTYNRANCLHKLYNSLCQQSCNDFHWLIVDDGSSDNTDEIVNTWITEGKISIEYHYQENKGKLAAQILACDFINTELFLCIDSDDFIPDDAISKIKNFWAKNGDPNASGIIGLDAYTDGQVSGTMLPEIKECTYSELIDKYKVRGDKKYIFNTRVFKSYLPYPYFPDEKFHEISAIFFLIDQKHKFLLSNEVYCIIEYLDGGLTNGIFHRYKNSPKSFSSYRSLKMKYAVNYKSKFKNAIHYVSSSIFARNKNYLSESPKKITTILATPFGILLYLYINRKTRNQKTRIKNGKLK</sequence>
<dbReference type="Proteomes" id="UP000198757">
    <property type="component" value="Unassembled WGS sequence"/>
</dbReference>
<dbReference type="Pfam" id="PF00535">
    <property type="entry name" value="Glycos_transf_2"/>
    <property type="match status" value="1"/>
</dbReference>
<comment type="similarity">
    <text evidence="1">Belongs to the glycosyltransferase 2 family.</text>
</comment>
<dbReference type="OrthoDB" id="9815829at2"/>
<evidence type="ECO:0000259" key="5">
    <source>
        <dbReference type="Pfam" id="PF00535"/>
    </source>
</evidence>
<feature type="transmembrane region" description="Helical" evidence="4">
    <location>
        <begin position="270"/>
        <end position="286"/>
    </location>
</feature>